<dbReference type="EC" id="5.1.3.2" evidence="3"/>
<evidence type="ECO:0000313" key="14">
    <source>
        <dbReference type="Proteomes" id="UP000303027"/>
    </source>
</evidence>
<evidence type="ECO:0000256" key="6">
    <source>
        <dbReference type="ARBA" id="ARBA00023235"/>
    </source>
</evidence>
<evidence type="ECO:0000259" key="10">
    <source>
        <dbReference type="Pfam" id="PF08485"/>
    </source>
</evidence>
<keyword evidence="6" id="KW-0413">Isomerase</keyword>
<dbReference type="SUPFAM" id="SSF51735">
    <property type="entry name" value="NAD(P)-binding Rossmann-fold domains"/>
    <property type="match status" value="1"/>
</dbReference>
<evidence type="ECO:0000259" key="9">
    <source>
        <dbReference type="Pfam" id="PF02719"/>
    </source>
</evidence>
<dbReference type="Proteomes" id="UP000303027">
    <property type="component" value="Unassembled WGS sequence"/>
</dbReference>
<dbReference type="InterPro" id="IPR036291">
    <property type="entry name" value="NAD(P)-bd_dom_sf"/>
</dbReference>
<evidence type="ECO:0000256" key="7">
    <source>
        <dbReference type="ARBA" id="ARBA00031367"/>
    </source>
</evidence>
<proteinExistence type="inferred from homology"/>
<dbReference type="InterPro" id="IPR013692">
    <property type="entry name" value="CapD_C"/>
</dbReference>
<dbReference type="InterPro" id="IPR051203">
    <property type="entry name" value="Polysaccharide_Synthase-Rel"/>
</dbReference>
<dbReference type="PANTHER" id="PTHR43318">
    <property type="entry name" value="UDP-N-ACETYLGLUCOSAMINE 4,6-DEHYDRATASE"/>
    <property type="match status" value="1"/>
</dbReference>
<dbReference type="GO" id="GO:0009103">
    <property type="term" value="P:lipopolysaccharide biosynthetic process"/>
    <property type="evidence" value="ECO:0007669"/>
    <property type="project" value="UniProtKB-KW"/>
</dbReference>
<evidence type="ECO:0000256" key="3">
    <source>
        <dbReference type="ARBA" id="ARBA00013189"/>
    </source>
</evidence>
<evidence type="ECO:0000256" key="1">
    <source>
        <dbReference type="ARBA" id="ARBA00000083"/>
    </source>
</evidence>
<feature type="domain" description="UDP-glucose 4-epimerase CapD C-terminal" evidence="10">
    <location>
        <begin position="285"/>
        <end position="332"/>
    </location>
</feature>
<evidence type="ECO:0000313" key="13">
    <source>
        <dbReference type="EMBL" id="GDH39063.1"/>
    </source>
</evidence>
<feature type="domain" description="Polysaccharide biosynthesis protein CapD-like" evidence="9">
    <location>
        <begin position="7"/>
        <end position="282"/>
    </location>
</feature>
<dbReference type="GO" id="GO:0003978">
    <property type="term" value="F:UDP-glucose 4-epimerase activity"/>
    <property type="evidence" value="ECO:0007669"/>
    <property type="project" value="UniProtKB-EC"/>
</dbReference>
<evidence type="ECO:0000256" key="8">
    <source>
        <dbReference type="ARBA" id="ARBA00033067"/>
    </source>
</evidence>
<sequence>MFKNKRLMITGGTGSFGNTVLKRFLKTDVKEIIVFSRDEKKQEDMRIALGDSKVKFYIGDTRCYTSIEQAMRGVDYVFHAAALKQVPSCEFYPMEAIKTNILGTENVLNAAIANNVKRVVLLSTDKAVYPINAMGMSKAMAEKVLIAKSRMIDADKGPVLCATRYGNVMASRGSVIPLFIDKIKNNQELTITDPKMTRFLMSLEDSVDLVLHAFENGQQGDIFVQKAPASTIEDLAQAIKGLFNSEASNKIIGTRHGEKLYETLVSREEMVKAQDMGKYYRIPADNRDLNYDKYILDGKVEANNIDDYTSHNTTRLSVKEVTELLLTLDYVKEQLN</sequence>
<keyword evidence="5" id="KW-0448">Lipopolysaccharide biosynthesis</keyword>
<dbReference type="Gene3D" id="3.40.50.720">
    <property type="entry name" value="NAD(P)-binding Rossmann-like Domain"/>
    <property type="match status" value="1"/>
</dbReference>
<organism evidence="11">
    <name type="scientific">Escherichia coli</name>
    <dbReference type="NCBI Taxonomy" id="562"/>
    <lineage>
        <taxon>Bacteria</taxon>
        <taxon>Pseudomonadati</taxon>
        <taxon>Pseudomonadota</taxon>
        <taxon>Gammaproteobacteria</taxon>
        <taxon>Enterobacterales</taxon>
        <taxon>Enterobacteriaceae</taxon>
        <taxon>Escherichia</taxon>
    </lineage>
</organism>
<dbReference type="EMBL" id="AASKVF010000085">
    <property type="protein sequence ID" value="EFD6887762.1"/>
    <property type="molecule type" value="Genomic_DNA"/>
</dbReference>
<dbReference type="RefSeq" id="WP_001567696.1">
    <property type="nucleotide sequence ID" value="NZ_BFKY01000183.1"/>
</dbReference>
<evidence type="ECO:0000256" key="5">
    <source>
        <dbReference type="ARBA" id="ARBA00022985"/>
    </source>
</evidence>
<dbReference type="CDD" id="cd05237">
    <property type="entry name" value="UDP_invert_4-6DH_SDR_e"/>
    <property type="match status" value="1"/>
</dbReference>
<dbReference type="PATRIC" id="fig|562.7992.peg.1470"/>
<dbReference type="PANTHER" id="PTHR43318:SF2">
    <property type="entry name" value="UDP-N-ACETYLGLUCOSAMINE 4,6-DEHYDRATASE (INVERTING)"/>
    <property type="match status" value="1"/>
</dbReference>
<evidence type="ECO:0000313" key="12">
    <source>
        <dbReference type="EMBL" id="EFD6887762.1"/>
    </source>
</evidence>
<evidence type="ECO:0000313" key="15">
    <source>
        <dbReference type="Proteomes" id="UP000531962"/>
    </source>
</evidence>
<gene>
    <name evidence="11" type="primary">weiS</name>
    <name evidence="13" type="synonym">fnl1</name>
    <name evidence="13" type="ORF">BvCmsKKP061_01879</name>
    <name evidence="12" type="ORF">FZU14_27175</name>
</gene>
<reference evidence="11" key="1">
    <citation type="journal article" date="2011" name="FEMS Immunol. Med. Microbiol.">
        <title>Structure and gene cluster of the O-antigen of Escherichia coli O109; chemical and genetic evidences of the presence of L-RhaN3N derivatives in the O-antigens of E. coli O109 and O119.</title>
        <authorList>
            <person name="Perepelov A.V."/>
            <person name="Ni Z."/>
            <person name="Wang Q."/>
            <person name="Shevelev S.D."/>
            <person name="Senchenkova S.N."/>
            <person name="Shahskov A.S."/>
            <person name="Wang L."/>
            <person name="Knirel Y.A."/>
        </authorList>
    </citation>
    <scope>NUCLEOTIDE SEQUENCE</scope>
</reference>
<dbReference type="Proteomes" id="UP000531962">
    <property type="component" value="Unassembled WGS sequence"/>
</dbReference>
<reference evidence="13 14" key="2">
    <citation type="submission" date="2018-04" db="EMBL/GenBank/DDBJ databases">
        <title>Large scale genomics of bovine and human commensal E. coli to reveal the emerging process of EHEC.</title>
        <authorList>
            <person name="Arimizu Y."/>
            <person name="Ogura Y."/>
        </authorList>
    </citation>
    <scope>NUCLEOTIDE SEQUENCE [LARGE SCALE GENOMIC DNA]</scope>
    <source>
        <strain evidence="13 14">KK-P061</strain>
    </source>
</reference>
<evidence type="ECO:0000256" key="2">
    <source>
        <dbReference type="ARBA" id="ARBA00007430"/>
    </source>
</evidence>
<dbReference type="EMBL" id="HM485572">
    <property type="protein sequence ID" value="ADR74244.1"/>
    <property type="molecule type" value="Genomic_DNA"/>
</dbReference>
<evidence type="ECO:0000313" key="11">
    <source>
        <dbReference type="EMBL" id="ADR74244.1"/>
    </source>
</evidence>
<reference evidence="12 15" key="3">
    <citation type="submission" date="2019-08" db="EMBL/GenBank/DDBJ databases">
        <authorList>
            <consortium name="NARMS: The National Antimicrobial Resistance Monitoring System"/>
        </authorList>
    </citation>
    <scope>NUCLEOTIDE SEQUENCE [LARGE SCALE GENOMIC DNA]</scope>
    <source>
        <strain evidence="12 15">19MD07CB01-EC</strain>
    </source>
</reference>
<name>E5FGD8_ECOLX</name>
<comment type="catalytic activity">
    <reaction evidence="1">
        <text>UDP-alpha-D-glucose = UDP-alpha-D-galactose</text>
        <dbReference type="Rhea" id="RHEA:22168"/>
        <dbReference type="ChEBI" id="CHEBI:58885"/>
        <dbReference type="ChEBI" id="CHEBI:66914"/>
        <dbReference type="EC" id="5.1.3.2"/>
    </reaction>
</comment>
<dbReference type="InterPro" id="IPR003869">
    <property type="entry name" value="Polysac_CapD-like"/>
</dbReference>
<dbReference type="Pfam" id="PF02719">
    <property type="entry name" value="Polysacc_synt_2"/>
    <property type="match status" value="1"/>
</dbReference>
<evidence type="ECO:0000256" key="4">
    <source>
        <dbReference type="ARBA" id="ARBA00018569"/>
    </source>
</evidence>
<comment type="similarity">
    <text evidence="2">Belongs to the polysaccharide synthase family.</text>
</comment>
<protein>
    <recommendedName>
        <fullName evidence="4">UDP-glucose 4-epimerase</fullName>
        <ecNumber evidence="3">5.1.3.2</ecNumber>
    </recommendedName>
    <alternativeName>
        <fullName evidence="8">Galactowaldenase</fullName>
    </alternativeName>
    <alternativeName>
        <fullName evidence="7">UDP-galactose 4-epimerase</fullName>
    </alternativeName>
</protein>
<accession>E5FGD8</accession>
<dbReference type="AlphaFoldDB" id="E5FGD8"/>
<dbReference type="EMBL" id="BFXY01000054">
    <property type="protein sequence ID" value="GDH39063.1"/>
    <property type="molecule type" value="Genomic_DNA"/>
</dbReference>
<dbReference type="Pfam" id="PF08485">
    <property type="entry name" value="Polysacc_syn_2C"/>
    <property type="match status" value="1"/>
</dbReference>